<accession>A0ABT8CVF7</accession>
<keyword evidence="3" id="KW-1185">Reference proteome</keyword>
<evidence type="ECO:0000313" key="3">
    <source>
        <dbReference type="Proteomes" id="UP001242368"/>
    </source>
</evidence>
<dbReference type="EMBL" id="JAUFQU010000001">
    <property type="protein sequence ID" value="MDN3707986.1"/>
    <property type="molecule type" value="Genomic_DNA"/>
</dbReference>
<dbReference type="RefSeq" id="WP_290363875.1">
    <property type="nucleotide sequence ID" value="NZ_JAUFQU010000001.1"/>
</dbReference>
<feature type="coiled-coil region" evidence="1">
    <location>
        <begin position="12"/>
        <end position="67"/>
    </location>
</feature>
<dbReference type="Proteomes" id="UP001242368">
    <property type="component" value="Unassembled WGS sequence"/>
</dbReference>
<evidence type="ECO:0000256" key="1">
    <source>
        <dbReference type="SAM" id="Coils"/>
    </source>
</evidence>
<proteinExistence type="predicted"/>
<evidence type="ECO:0000313" key="2">
    <source>
        <dbReference type="EMBL" id="MDN3707986.1"/>
    </source>
</evidence>
<gene>
    <name evidence="2" type="ORF">QW060_12785</name>
</gene>
<reference evidence="3" key="1">
    <citation type="journal article" date="2019" name="Int. J. Syst. Evol. Microbiol.">
        <title>The Global Catalogue of Microorganisms (GCM) 10K type strain sequencing project: providing services to taxonomists for standard genome sequencing and annotation.</title>
        <authorList>
            <consortium name="The Broad Institute Genomics Platform"/>
            <consortium name="The Broad Institute Genome Sequencing Center for Infectious Disease"/>
            <person name="Wu L."/>
            <person name="Ma J."/>
        </authorList>
    </citation>
    <scope>NUCLEOTIDE SEQUENCE [LARGE SCALE GENOMIC DNA]</scope>
    <source>
        <strain evidence="3">CECT 7184</strain>
    </source>
</reference>
<comment type="caution">
    <text evidence="2">The sequence shown here is derived from an EMBL/GenBank/DDBJ whole genome shotgun (WGS) entry which is preliminary data.</text>
</comment>
<protein>
    <submittedName>
        <fullName evidence="2">Uncharacterized protein</fullName>
    </submittedName>
</protein>
<name>A0ABT8CVF7_9FLAO</name>
<sequence length="100" mass="11727">MAYTMSELSILIENIEKKFALLMQKIEFLETEKAALEEKIKLEIQEKNKFSESLERLTKQYESLKITNSLLGSEEFKKETKLKINSLVREIDHCISQLSQ</sequence>
<keyword evidence="1" id="KW-0175">Coiled coil</keyword>
<organism evidence="2 3">
    <name type="scientific">Paenimyroides ceti</name>
    <dbReference type="NCBI Taxonomy" id="395087"/>
    <lineage>
        <taxon>Bacteria</taxon>
        <taxon>Pseudomonadati</taxon>
        <taxon>Bacteroidota</taxon>
        <taxon>Flavobacteriia</taxon>
        <taxon>Flavobacteriales</taxon>
        <taxon>Flavobacteriaceae</taxon>
        <taxon>Paenimyroides</taxon>
    </lineage>
</organism>